<feature type="region of interest" description="Disordered" evidence="3">
    <location>
        <begin position="141"/>
        <end position="168"/>
    </location>
</feature>
<feature type="compositionally biased region" description="Basic and acidic residues" evidence="3">
    <location>
        <begin position="141"/>
        <end position="164"/>
    </location>
</feature>
<dbReference type="Gene3D" id="1.10.238.10">
    <property type="entry name" value="EF-hand"/>
    <property type="match status" value="3"/>
</dbReference>
<dbReference type="InterPro" id="IPR011992">
    <property type="entry name" value="EF-hand-dom_pair"/>
</dbReference>
<dbReference type="InterPro" id="IPR039647">
    <property type="entry name" value="EF_hand_pair_protein_CML-like"/>
</dbReference>
<feature type="region of interest" description="Disordered" evidence="3">
    <location>
        <begin position="44"/>
        <end position="103"/>
    </location>
</feature>
<dbReference type="InterPro" id="IPR002048">
    <property type="entry name" value="EF_hand_dom"/>
</dbReference>
<feature type="region of interest" description="Disordered" evidence="3">
    <location>
        <begin position="264"/>
        <end position="290"/>
    </location>
</feature>
<keyword evidence="2" id="KW-0677">Repeat</keyword>
<feature type="compositionally biased region" description="Gly residues" evidence="3">
    <location>
        <begin position="73"/>
        <end position="82"/>
    </location>
</feature>
<feature type="compositionally biased region" description="Basic and acidic residues" evidence="3">
    <location>
        <begin position="204"/>
        <end position="233"/>
    </location>
</feature>
<dbReference type="GO" id="GO:0005509">
    <property type="term" value="F:calcium ion binding"/>
    <property type="evidence" value="ECO:0007669"/>
    <property type="project" value="InterPro"/>
</dbReference>
<feature type="region of interest" description="Disordered" evidence="3">
    <location>
        <begin position="203"/>
        <end position="243"/>
    </location>
</feature>
<dbReference type="SUPFAM" id="SSF47473">
    <property type="entry name" value="EF-hand"/>
    <property type="match status" value="1"/>
</dbReference>
<feature type="region of interest" description="Disordered" evidence="3">
    <location>
        <begin position="378"/>
        <end position="402"/>
    </location>
</feature>
<sequence length="462" mass="50170">MPDTEPFPSGVVKSSMNIKRSFAASFCILWVACVCLAPPALGQRGFDRGRGGDDGGRGRGGGDRGRGGDEGGRGGFSRGRGGFDASSMLGRFDTNKNGVLDPEEQQGPAQFILGRVQQVDSSVVPGKPIPIDKIAKAFEKMREQREGGDGDDRGRSRGGSDRGGDSSAEAWTAELLVPGFGVETDPVPLLGFGAASELMSVQISEKDKQEAEETLRRYDRDRNGQLSKDELSRGRFGGTPLDFDRNGDAQLSVNELAVRYARRREVNETQEAERKREEARNRNRDGKKEVKEVDLYHGRKSYRATTTRPLPEGTPGFFSDKDRNGDGQVEMAEFATEWSDEVLAEFFKSDLNRDGVITGAEARQAVELGSQMSPVAETASSGSTAASSSTASLAKVSGEQPSEKLIKTAERIISRYDKNSDQALTASEWSPMLMSPAAADLNRDGRVTVLEYASWMQSRSKQ</sequence>
<gene>
    <name evidence="5" type="ORF">Pla52o_00390</name>
</gene>
<comment type="caution">
    <text evidence="5">The sequence shown here is derived from an EMBL/GenBank/DDBJ whole genome shotgun (WGS) entry which is preliminary data.</text>
</comment>
<evidence type="ECO:0000259" key="4">
    <source>
        <dbReference type="PROSITE" id="PS50222"/>
    </source>
</evidence>
<reference evidence="5 6" key="1">
    <citation type="submission" date="2019-02" db="EMBL/GenBank/DDBJ databases">
        <title>Deep-cultivation of Planctomycetes and their phenomic and genomic characterization uncovers novel biology.</title>
        <authorList>
            <person name="Wiegand S."/>
            <person name="Jogler M."/>
            <person name="Boedeker C."/>
            <person name="Pinto D."/>
            <person name="Vollmers J."/>
            <person name="Rivas-Marin E."/>
            <person name="Kohn T."/>
            <person name="Peeters S.H."/>
            <person name="Heuer A."/>
            <person name="Rast P."/>
            <person name="Oberbeckmann S."/>
            <person name="Bunk B."/>
            <person name="Jeske O."/>
            <person name="Meyerdierks A."/>
            <person name="Storesund J.E."/>
            <person name="Kallscheuer N."/>
            <person name="Luecker S."/>
            <person name="Lage O.M."/>
            <person name="Pohl T."/>
            <person name="Merkel B.J."/>
            <person name="Hornburger P."/>
            <person name="Mueller R.-W."/>
            <person name="Bruemmer F."/>
            <person name="Labrenz M."/>
            <person name="Spormann A.M."/>
            <person name="Op Den Camp H."/>
            <person name="Overmann J."/>
            <person name="Amann R."/>
            <person name="Jetten M.S.M."/>
            <person name="Mascher T."/>
            <person name="Medema M.H."/>
            <person name="Devos D.P."/>
            <person name="Kaster A.-K."/>
            <person name="Ovreas L."/>
            <person name="Rohde M."/>
            <person name="Galperin M.Y."/>
            <person name="Jogler C."/>
        </authorList>
    </citation>
    <scope>NUCLEOTIDE SEQUENCE [LARGE SCALE GENOMIC DNA]</scope>
    <source>
        <strain evidence="5 6">Pla52o</strain>
    </source>
</reference>
<dbReference type="PROSITE" id="PS50222">
    <property type="entry name" value="EF_HAND_2"/>
    <property type="match status" value="1"/>
</dbReference>
<evidence type="ECO:0000313" key="6">
    <source>
        <dbReference type="Proteomes" id="UP000316304"/>
    </source>
</evidence>
<evidence type="ECO:0000256" key="2">
    <source>
        <dbReference type="ARBA" id="ARBA00022737"/>
    </source>
</evidence>
<keyword evidence="6" id="KW-1185">Reference proteome</keyword>
<name>A0A5C6CRM4_9BACT</name>
<evidence type="ECO:0000256" key="1">
    <source>
        <dbReference type="ARBA" id="ARBA00022723"/>
    </source>
</evidence>
<evidence type="ECO:0000313" key="5">
    <source>
        <dbReference type="EMBL" id="TWU26187.1"/>
    </source>
</evidence>
<evidence type="ECO:0000256" key="3">
    <source>
        <dbReference type="SAM" id="MobiDB-lite"/>
    </source>
</evidence>
<proteinExistence type="predicted"/>
<dbReference type="InterPro" id="IPR018247">
    <property type="entry name" value="EF_Hand_1_Ca_BS"/>
</dbReference>
<feature type="compositionally biased region" description="Low complexity" evidence="3">
    <location>
        <begin position="378"/>
        <end position="394"/>
    </location>
</feature>
<dbReference type="AlphaFoldDB" id="A0A5C6CRM4"/>
<feature type="compositionally biased region" description="Basic and acidic residues" evidence="3">
    <location>
        <begin position="45"/>
        <end position="72"/>
    </location>
</feature>
<dbReference type="PANTHER" id="PTHR10891">
    <property type="entry name" value="EF-HAND CALCIUM-BINDING DOMAIN CONTAINING PROTEIN"/>
    <property type="match status" value="1"/>
</dbReference>
<protein>
    <submittedName>
        <fullName evidence="5">EF hand</fullName>
    </submittedName>
</protein>
<feature type="domain" description="EF-hand" evidence="4">
    <location>
        <begin position="206"/>
        <end position="241"/>
    </location>
</feature>
<dbReference type="Proteomes" id="UP000316304">
    <property type="component" value="Unassembled WGS sequence"/>
</dbReference>
<accession>A0A5C6CRM4</accession>
<organism evidence="5 6">
    <name type="scientific">Novipirellula galeiformis</name>
    <dbReference type="NCBI Taxonomy" id="2528004"/>
    <lineage>
        <taxon>Bacteria</taxon>
        <taxon>Pseudomonadati</taxon>
        <taxon>Planctomycetota</taxon>
        <taxon>Planctomycetia</taxon>
        <taxon>Pirellulales</taxon>
        <taxon>Pirellulaceae</taxon>
        <taxon>Novipirellula</taxon>
    </lineage>
</organism>
<dbReference type="EMBL" id="SJPT01000001">
    <property type="protein sequence ID" value="TWU26187.1"/>
    <property type="molecule type" value="Genomic_DNA"/>
</dbReference>
<dbReference type="PROSITE" id="PS00018">
    <property type="entry name" value="EF_HAND_1"/>
    <property type="match status" value="2"/>
</dbReference>
<keyword evidence="1" id="KW-0479">Metal-binding</keyword>
<dbReference type="Pfam" id="PF13202">
    <property type="entry name" value="EF-hand_5"/>
    <property type="match status" value="1"/>
</dbReference>